<feature type="compositionally biased region" description="Pro residues" evidence="4">
    <location>
        <begin position="1950"/>
        <end position="1964"/>
    </location>
</feature>
<dbReference type="InterPro" id="IPR041679">
    <property type="entry name" value="DNA2/NAM7-like_C"/>
</dbReference>
<feature type="domain" description="AAA+ ATPase" evidence="5">
    <location>
        <begin position="1388"/>
        <end position="1529"/>
    </location>
</feature>
<dbReference type="VEuPathDB" id="FungiDB:SCHCODRAFT_02706462"/>
<feature type="compositionally biased region" description="Basic and acidic residues" evidence="4">
    <location>
        <begin position="829"/>
        <end position="839"/>
    </location>
</feature>
<dbReference type="SMART" id="SM00382">
    <property type="entry name" value="AAA"/>
    <property type="match status" value="4"/>
</dbReference>
<dbReference type="InParanoid" id="D8QIN5"/>
<evidence type="ECO:0000256" key="1">
    <source>
        <dbReference type="ARBA" id="ARBA00010378"/>
    </source>
</evidence>
<evidence type="ECO:0000313" key="6">
    <source>
        <dbReference type="EMBL" id="EFI92257.1"/>
    </source>
</evidence>
<evidence type="ECO:0000259" key="5">
    <source>
        <dbReference type="SMART" id="SM00382"/>
    </source>
</evidence>
<comment type="similarity">
    <text evidence="1">Belongs to the CbxX/CfxQ family.</text>
</comment>
<dbReference type="SUPFAM" id="SSF52540">
    <property type="entry name" value="P-loop containing nucleoside triphosphate hydrolases"/>
    <property type="match status" value="4"/>
</dbReference>
<feature type="compositionally biased region" description="Low complexity" evidence="4">
    <location>
        <begin position="1977"/>
        <end position="1994"/>
    </location>
</feature>
<dbReference type="InterPro" id="IPR050773">
    <property type="entry name" value="CbxX/CfxQ_RuBisCO_ESX"/>
</dbReference>
<dbReference type="GO" id="GO:0004386">
    <property type="term" value="F:helicase activity"/>
    <property type="evidence" value="ECO:0007669"/>
    <property type="project" value="InterPro"/>
</dbReference>
<evidence type="ECO:0000256" key="3">
    <source>
        <dbReference type="ARBA" id="ARBA00022840"/>
    </source>
</evidence>
<sequence length="2159" mass="241905">MADPSDRTDKLNKIYNNIVFGRQKLGRLNFKQFLEAICVQDDRAACVTRLSNANPPLLQEAFRMELAPVFINGPITSVLLYLQDPKLKEISGGAILHDLLIQIVDPPIFWSAFQERFRMGELTRDGELSFAFVLHDLVSNPASSSSYRPVAQDPSVMNKLRGSAHQDIRTYAYKIKQVLETFEAPALPATIVSRPGGRHDNDFADFRQIAIMPTADEIRAIESPFLLPSTAFEKEAQRSSIYLDTQFRLLREDMLSELRDEVQIALGQKQGKRRGRVITNLKLVNVFSGDSLRRQKWSLVFECSKDLWVFETKKPIRDRLEFLKKECKSIRHLSLSCLSVDGEVVAFPLIIREEPLIARKLPQIPLQFGGETSTILALERMKSAQNISLLLIDTAVFAYEPVLRALQQMTSVPLQDELLYWDDNQPPRAAPEAPASIINALERNQQTDLGTLLGMGKSIVLDPAQAASLTSALKQRVSLIQGPPGTGKSFIGAILAKVLHDFTSQTILVCCYTNHALDQFLEDLIDVGIPRTSIVREFRQLSEQLVKGLELSFKSYLGANVSLDTLMQYLEFEDPEYFEAFQVPADEDGLERVGRDGRAIGATYLLDQWTRQQNGGIFAGDPVVTAAPQIWKMSRDARSNKVAEWFRAIYRERAEKVYNSGHSFNQYQDLISQKYVQADVVTLKGKRVIACTTTGAAKYGDSIRGAAPGVLLIEEAGEILESHVLTAMNEDTAQIIAIGDHQQLRPKVSSYQLTVEKGEGYDLNVSLFERLVRKGYPHHSLLTQHRMRPEISSLIRALTYPDLRDSAKTAGRPNLRGVRDNIMFIRHSKPEDENRKLSTHDTPSYKSSKQNTYEAQMLLKILHYLGQQGYGTDRIVILTPYLGQLKQLQDALRNDLGEPIMSDLDVQDLIRAGVDMPMAAQVGKTAKKAVRISTIDNYQGEENDIVLASLTRSNPDHDIGFMFAPERLNVLISRARDALIMIGNDDTFRNARKGSELWRHFFDLLEKGKHIYDGFPTVCERHRTREVDLRDPAEFKVQCPNGGCTQAWTPASGNPSEDDWAHRKAVEGKSNEHVDRIMALVGLEAVKQQVLSVMDKIEVVQQQGTSLKDQRFNVAFLGNPGTGKTTVARHYAKFLTSMNVLPGDVFLETTGSQLASEGQDGVKKKIEAVLKAGGGAIFVDEAYQLTTDYDSGGRLVLDLMLAEMENHTGKLLFILAGYNKEMEKFFEHNPGLKSRVPQQFQFEDYSDEQLMDIMERRLVEKYRGRLVVEDGMRGLYSRVAIRRVGRGRGRPGFGNARALQNMLDRVTDRQAKRVARERRQGVNPDVFYLSKDDLVVDPTTAMKQSKALQDLHSLTGLRAVKDAVDNFVQLVVVNYKRELLEKEPIMVPLNRVFLGSPGTGKTTVAKLYGQILADLAMLSNGEVVVKNPSDFIGQYVGASEQNTKNILAATIGKVLVIDEAYMLGGSSKDGGNQTDSFKTGVIDTIVAEVQNVPGDDRCVLLLGYDEEMNAMFQNVNPGLARRFQLEDAFHFEDFSMAELMDILDQKMRKQELDATDAARKVAQDVLDRARNRPKFGNGGEVENLLGRAKQNYQTRHNQVPVAQRPIDTVFEPVDFDKDFDRAAKAGGNLTKMFEGIIGCDHIVKKIRDYQNIAQVRKAQNKDPKEVIPMNFVFKGPPGTGKTTVARKMGQIYFDMGFLGSSEVVECSASDLVGQYVGHTGPKTQKLFEKALGKVLFIDEAYRLASGNFAQEAMDEIVTVMTQEKFKGKLIVILAGYEHDINNLMSSNSGLSSRFPEEIMFYNLGPDDCLDVLRRQLEKEEIRWDRLSDKVSVAYAELKDDIEAMASMPSWGNARDIGTIAQSLTRLAYTQGTTDRGVKPVVLDDAAAMACLREFAAGRRSRAANLPRPDQRRQPDNSSPMASASASAPPPPPTKTQTNTATKKNSKPRPKPPPAKVNSRPPTPQVPSSDPGSPSPSSPSLASSRPSTPASSTQPMRAAPPLRPQAKSKGPADTSRDPGVPDHIWNELQAAKQARQREEIANRVARQKLEQQIRTAEKVERERQEQLRVLQAKAEADRREQRRVAELQKKMQRAREEEERRRRELEERKRREQEEKRKHEQAMQKLRRMGVCVAGFQWYKMPGGYRCGGGSHFVSDAQLR</sequence>
<dbReference type="PRINTS" id="PR00819">
    <property type="entry name" value="CBXCFQXSUPER"/>
</dbReference>
<feature type="compositionally biased region" description="Basic and acidic residues" evidence="4">
    <location>
        <begin position="2073"/>
        <end position="2121"/>
    </location>
</feature>
<dbReference type="InterPro" id="IPR047187">
    <property type="entry name" value="SF1_C_Upf1"/>
</dbReference>
<dbReference type="Pfam" id="PF13087">
    <property type="entry name" value="AAA_12"/>
    <property type="match status" value="1"/>
</dbReference>
<feature type="region of interest" description="Disordered" evidence="4">
    <location>
        <begin position="829"/>
        <end position="849"/>
    </location>
</feature>
<feature type="region of interest" description="Disordered" evidence="4">
    <location>
        <begin position="2070"/>
        <end position="2123"/>
    </location>
</feature>
<dbReference type="Gene3D" id="3.40.50.300">
    <property type="entry name" value="P-loop containing nucleotide triphosphate hydrolases"/>
    <property type="match status" value="5"/>
</dbReference>
<dbReference type="FunFam" id="3.40.50.300:FF:000216">
    <property type="entry name" value="Type VII secretion ATPase EccA"/>
    <property type="match status" value="3"/>
</dbReference>
<dbReference type="Pfam" id="PF17866">
    <property type="entry name" value="AAA_lid_6"/>
    <property type="match status" value="1"/>
</dbReference>
<dbReference type="Pfam" id="PF13086">
    <property type="entry name" value="AAA_11"/>
    <property type="match status" value="1"/>
</dbReference>
<dbReference type="PANTHER" id="PTHR43392">
    <property type="entry name" value="AAA-TYPE ATPASE FAMILY PROTEIN / ANKYRIN REPEAT FAMILY PROTEIN"/>
    <property type="match status" value="1"/>
</dbReference>
<dbReference type="Gene3D" id="1.10.8.60">
    <property type="match status" value="2"/>
</dbReference>
<feature type="compositionally biased region" description="Polar residues" evidence="4">
    <location>
        <begin position="840"/>
        <end position="849"/>
    </location>
</feature>
<gene>
    <name evidence="6" type="ORF">SCHCODRAFT_258691</name>
</gene>
<keyword evidence="3" id="KW-0067">ATP-binding</keyword>
<feature type="domain" description="AAA+ ATPase" evidence="5">
    <location>
        <begin position="1110"/>
        <end position="1246"/>
    </location>
</feature>
<dbReference type="InterPro" id="IPR027417">
    <property type="entry name" value="P-loop_NTPase"/>
</dbReference>
<evidence type="ECO:0000256" key="2">
    <source>
        <dbReference type="ARBA" id="ARBA00022741"/>
    </source>
</evidence>
<dbReference type="CDD" id="cd18808">
    <property type="entry name" value="SF1_C_Upf1"/>
    <property type="match status" value="1"/>
</dbReference>
<keyword evidence="7" id="KW-1185">Reference proteome</keyword>
<protein>
    <recommendedName>
        <fullName evidence="5">AAA+ ATPase domain-containing protein</fullName>
    </recommendedName>
</protein>
<feature type="domain" description="AAA+ ATPase" evidence="5">
    <location>
        <begin position="474"/>
        <end position="749"/>
    </location>
</feature>
<dbReference type="Pfam" id="PF00004">
    <property type="entry name" value="AAA"/>
    <property type="match status" value="3"/>
</dbReference>
<dbReference type="FunFam" id="1.10.8.60:FF:000160">
    <property type="entry name" value="WGS project CABT00000000 data, contig 2.55"/>
    <property type="match status" value="1"/>
</dbReference>
<dbReference type="InterPro" id="IPR041627">
    <property type="entry name" value="AAA_lid_6"/>
</dbReference>
<dbReference type="InterPro" id="IPR041677">
    <property type="entry name" value="DNA2/NAM7_AAA_11"/>
</dbReference>
<dbReference type="InterPro" id="IPR003959">
    <property type="entry name" value="ATPase_AAA_core"/>
</dbReference>
<feature type="domain" description="AAA+ ATPase" evidence="5">
    <location>
        <begin position="1667"/>
        <end position="1804"/>
    </location>
</feature>
<dbReference type="eggNOG" id="KOG0730">
    <property type="taxonomic scope" value="Eukaryota"/>
</dbReference>
<dbReference type="GO" id="GO:0005524">
    <property type="term" value="F:ATP binding"/>
    <property type="evidence" value="ECO:0007669"/>
    <property type="project" value="UniProtKB-KW"/>
</dbReference>
<dbReference type="eggNOG" id="KOG1807">
    <property type="taxonomic scope" value="Eukaryota"/>
</dbReference>
<feature type="region of interest" description="Disordered" evidence="4">
    <location>
        <begin position="1898"/>
        <end position="2038"/>
    </location>
</feature>
<dbReference type="InterPro" id="IPR000641">
    <property type="entry name" value="CbxX/CfxQ"/>
</dbReference>
<dbReference type="CDD" id="cd17936">
    <property type="entry name" value="EEXXEc_NFX1"/>
    <property type="match status" value="1"/>
</dbReference>
<dbReference type="InterPro" id="IPR003593">
    <property type="entry name" value="AAA+_ATPase"/>
</dbReference>
<keyword evidence="2" id="KW-0547">Nucleotide-binding</keyword>
<dbReference type="EMBL" id="GL377313">
    <property type="protein sequence ID" value="EFI92257.1"/>
    <property type="molecule type" value="Genomic_DNA"/>
</dbReference>
<dbReference type="HOGENOM" id="CLU_001133_0_0_1"/>
<dbReference type="CDD" id="cd00009">
    <property type="entry name" value="AAA"/>
    <property type="match status" value="3"/>
</dbReference>
<feature type="compositionally biased region" description="Low complexity" evidence="4">
    <location>
        <begin position="1916"/>
        <end position="1926"/>
    </location>
</feature>
<accession>D8QIN5</accession>
<dbReference type="Proteomes" id="UP000007431">
    <property type="component" value="Unassembled WGS sequence"/>
</dbReference>
<dbReference type="PANTHER" id="PTHR43392:SF2">
    <property type="entry name" value="AAA-TYPE ATPASE FAMILY PROTEIN _ ANKYRIN REPEAT FAMILY PROTEIN"/>
    <property type="match status" value="1"/>
</dbReference>
<evidence type="ECO:0000313" key="7">
    <source>
        <dbReference type="Proteomes" id="UP000007431"/>
    </source>
</evidence>
<reference evidence="6 7" key="1">
    <citation type="journal article" date="2010" name="Nat. Biotechnol.">
        <title>Genome sequence of the model mushroom Schizophyllum commune.</title>
        <authorList>
            <person name="Ohm R.A."/>
            <person name="de Jong J.F."/>
            <person name="Lugones L.G."/>
            <person name="Aerts A."/>
            <person name="Kothe E."/>
            <person name="Stajich J.E."/>
            <person name="de Vries R.P."/>
            <person name="Record E."/>
            <person name="Levasseur A."/>
            <person name="Baker S.E."/>
            <person name="Bartholomew K.A."/>
            <person name="Coutinho P.M."/>
            <person name="Erdmann S."/>
            <person name="Fowler T.J."/>
            <person name="Gathman A.C."/>
            <person name="Lombard V."/>
            <person name="Henrissat B."/>
            <person name="Knabe N."/>
            <person name="Kuees U."/>
            <person name="Lilly W.W."/>
            <person name="Lindquist E."/>
            <person name="Lucas S."/>
            <person name="Magnuson J.K."/>
            <person name="Piumi F."/>
            <person name="Raudaskoski M."/>
            <person name="Salamov A."/>
            <person name="Schmutz J."/>
            <person name="Schwarze F.W.M.R."/>
            <person name="vanKuyk P.A."/>
            <person name="Horton J.S."/>
            <person name="Grigoriev I.V."/>
            <person name="Woesten H.A.B."/>
        </authorList>
    </citation>
    <scope>NUCLEOTIDE SEQUENCE [LARGE SCALE GENOMIC DNA]</scope>
    <source>
        <strain evidence="7">H4-8 / FGSC 9210</strain>
    </source>
</reference>
<proteinExistence type="inferred from homology"/>
<evidence type="ECO:0000256" key="4">
    <source>
        <dbReference type="SAM" id="MobiDB-lite"/>
    </source>
</evidence>
<organism evidence="7">
    <name type="scientific">Schizophyllum commune (strain H4-8 / FGSC 9210)</name>
    <name type="common">Split gill fungus</name>
    <dbReference type="NCBI Taxonomy" id="578458"/>
    <lineage>
        <taxon>Eukaryota</taxon>
        <taxon>Fungi</taxon>
        <taxon>Dikarya</taxon>
        <taxon>Basidiomycota</taxon>
        <taxon>Agaricomycotina</taxon>
        <taxon>Agaricomycetes</taxon>
        <taxon>Agaricomycetidae</taxon>
        <taxon>Agaricales</taxon>
        <taxon>Schizophyllaceae</taxon>
        <taxon>Schizophyllum</taxon>
    </lineage>
</organism>
<dbReference type="OMA" id="GNMETFM"/>
<name>D8QIN5_SCHCM</name>
<dbReference type="FunFam" id="3.40.50.300:FF:001660">
    <property type="entry name" value="NF-X1 finger and helicase protein, putative"/>
    <property type="match status" value="1"/>
</dbReference>
<dbReference type="GO" id="GO:0016887">
    <property type="term" value="F:ATP hydrolysis activity"/>
    <property type="evidence" value="ECO:0007669"/>
    <property type="project" value="InterPro"/>
</dbReference>
<dbReference type="STRING" id="578458.D8QIN5"/>